<comment type="subcellular location">
    <subcellularLocation>
        <location evidence="2">Cell membrane</location>
        <topology evidence="2">Multi-pass membrane protein</topology>
    </subcellularLocation>
</comment>
<dbReference type="GO" id="GO:0006508">
    <property type="term" value="P:proteolysis"/>
    <property type="evidence" value="ECO:0007669"/>
    <property type="project" value="UniProtKB-KW"/>
</dbReference>
<comment type="caution">
    <text evidence="15">The sequence shown here is derived from an EMBL/GenBank/DDBJ whole genome shotgun (WGS) entry which is preliminary data.</text>
</comment>
<evidence type="ECO:0000256" key="7">
    <source>
        <dbReference type="ARBA" id="ARBA00022723"/>
    </source>
</evidence>
<feature type="transmembrane region" description="Helical" evidence="13">
    <location>
        <begin position="125"/>
        <end position="146"/>
    </location>
</feature>
<evidence type="ECO:0000313" key="15">
    <source>
        <dbReference type="EMBL" id="PIP60734.1"/>
    </source>
</evidence>
<dbReference type="GO" id="GO:0008237">
    <property type="term" value="F:metallopeptidase activity"/>
    <property type="evidence" value="ECO:0007669"/>
    <property type="project" value="UniProtKB-KW"/>
</dbReference>
<evidence type="ECO:0000313" key="16">
    <source>
        <dbReference type="Proteomes" id="UP000231581"/>
    </source>
</evidence>
<feature type="transmembrane region" description="Helical" evidence="13">
    <location>
        <begin position="93"/>
        <end position="113"/>
    </location>
</feature>
<comment type="cofactor">
    <cofactor evidence="1">
        <name>Zn(2+)</name>
        <dbReference type="ChEBI" id="CHEBI:29105"/>
    </cofactor>
</comment>
<evidence type="ECO:0000256" key="5">
    <source>
        <dbReference type="ARBA" id="ARBA00022670"/>
    </source>
</evidence>
<evidence type="ECO:0000256" key="2">
    <source>
        <dbReference type="ARBA" id="ARBA00004651"/>
    </source>
</evidence>
<dbReference type="GO" id="GO:0005886">
    <property type="term" value="C:plasma membrane"/>
    <property type="evidence" value="ECO:0007669"/>
    <property type="project" value="UniProtKB-SubCell"/>
</dbReference>
<evidence type="ECO:0000256" key="8">
    <source>
        <dbReference type="ARBA" id="ARBA00022801"/>
    </source>
</evidence>
<keyword evidence="8" id="KW-0378">Hydrolase</keyword>
<dbReference type="InterPro" id="IPR044537">
    <property type="entry name" value="Rip2-like"/>
</dbReference>
<comment type="similarity">
    <text evidence="3">Belongs to the peptidase M50B family.</text>
</comment>
<organism evidence="15 16">
    <name type="scientific">Candidatus Uhrbacteria bacterium CG22_combo_CG10-13_8_21_14_all_47_17</name>
    <dbReference type="NCBI Taxonomy" id="1975041"/>
    <lineage>
        <taxon>Bacteria</taxon>
        <taxon>Candidatus Uhriibacteriota</taxon>
    </lineage>
</organism>
<evidence type="ECO:0000256" key="6">
    <source>
        <dbReference type="ARBA" id="ARBA00022692"/>
    </source>
</evidence>
<evidence type="ECO:0000259" key="14">
    <source>
        <dbReference type="Pfam" id="PF02163"/>
    </source>
</evidence>
<keyword evidence="11" id="KW-0482">Metalloprotease</keyword>
<keyword evidence="5 15" id="KW-0645">Protease</keyword>
<dbReference type="InterPro" id="IPR052348">
    <property type="entry name" value="Metallopeptidase_M50B"/>
</dbReference>
<feature type="transmembrane region" description="Helical" evidence="13">
    <location>
        <begin position="12"/>
        <end position="35"/>
    </location>
</feature>
<evidence type="ECO:0000256" key="4">
    <source>
        <dbReference type="ARBA" id="ARBA00022475"/>
    </source>
</evidence>
<proteinExistence type="inferred from homology"/>
<evidence type="ECO:0000256" key="11">
    <source>
        <dbReference type="ARBA" id="ARBA00023049"/>
    </source>
</evidence>
<evidence type="ECO:0000256" key="9">
    <source>
        <dbReference type="ARBA" id="ARBA00022833"/>
    </source>
</evidence>
<feature type="domain" description="Peptidase M50" evidence="14">
    <location>
        <begin position="126"/>
        <end position="162"/>
    </location>
</feature>
<evidence type="ECO:0000256" key="1">
    <source>
        <dbReference type="ARBA" id="ARBA00001947"/>
    </source>
</evidence>
<gene>
    <name evidence="15" type="ORF">COX00_01595</name>
</gene>
<dbReference type="Proteomes" id="UP000231581">
    <property type="component" value="Unassembled WGS sequence"/>
</dbReference>
<accession>A0A2H0BSZ0</accession>
<evidence type="ECO:0000256" key="13">
    <source>
        <dbReference type="SAM" id="Phobius"/>
    </source>
</evidence>
<dbReference type="CDD" id="cd06158">
    <property type="entry name" value="S2P-M50_like_1"/>
    <property type="match status" value="1"/>
</dbReference>
<protein>
    <submittedName>
        <fullName evidence="15">Site-2 protease family protein</fullName>
    </submittedName>
</protein>
<keyword evidence="10 13" id="KW-1133">Transmembrane helix</keyword>
<dbReference type="EMBL" id="PCSZ01000037">
    <property type="protein sequence ID" value="PIP60734.1"/>
    <property type="molecule type" value="Genomic_DNA"/>
</dbReference>
<reference evidence="15 16" key="1">
    <citation type="submission" date="2017-09" db="EMBL/GenBank/DDBJ databases">
        <title>Depth-based differentiation of microbial function through sediment-hosted aquifers and enrichment of novel symbionts in the deep terrestrial subsurface.</title>
        <authorList>
            <person name="Probst A.J."/>
            <person name="Ladd B."/>
            <person name="Jarett J.K."/>
            <person name="Geller-Mcgrath D.E."/>
            <person name="Sieber C.M."/>
            <person name="Emerson J.B."/>
            <person name="Anantharaman K."/>
            <person name="Thomas B.C."/>
            <person name="Malmstrom R."/>
            <person name="Stieglmeier M."/>
            <person name="Klingl A."/>
            <person name="Woyke T."/>
            <person name="Ryan C.M."/>
            <person name="Banfield J.F."/>
        </authorList>
    </citation>
    <scope>NUCLEOTIDE SEQUENCE [LARGE SCALE GENOMIC DNA]</scope>
    <source>
        <strain evidence="15">CG22_combo_CG10-13_8_21_14_all_47_17</strain>
    </source>
</reference>
<sequence>MNLIGLLFQEPLLFVVIVGALLFTLSIHEFAHAYVGYRLGDPTAKNMGRLTVNPLAHIDPFGFLMILIVGFGYARPVPFNPFLLKYPKWGPALVAAAGPASNLVLGIFCSLIYGLLVPQLGVNNLLIVALFFLGQINFALMFFNLIPLPPLDGSKALLAVSSGSKYAQARRLLETQGPTLLIGLILLDIVFNIGVFSWIFGLTSGFFTFFSRLFS</sequence>
<feature type="transmembrane region" description="Helical" evidence="13">
    <location>
        <begin position="55"/>
        <end position="73"/>
    </location>
</feature>
<dbReference type="AlphaFoldDB" id="A0A2H0BSZ0"/>
<evidence type="ECO:0000256" key="3">
    <source>
        <dbReference type="ARBA" id="ARBA00007931"/>
    </source>
</evidence>
<dbReference type="InterPro" id="IPR008915">
    <property type="entry name" value="Peptidase_M50"/>
</dbReference>
<keyword evidence="6 13" id="KW-0812">Transmembrane</keyword>
<dbReference type="PANTHER" id="PTHR35864">
    <property type="entry name" value="ZINC METALLOPROTEASE MJ0611-RELATED"/>
    <property type="match status" value="1"/>
</dbReference>
<keyword evidence="12 13" id="KW-0472">Membrane</keyword>
<keyword evidence="9" id="KW-0862">Zinc</keyword>
<evidence type="ECO:0000256" key="12">
    <source>
        <dbReference type="ARBA" id="ARBA00023136"/>
    </source>
</evidence>
<feature type="transmembrane region" description="Helical" evidence="13">
    <location>
        <begin position="180"/>
        <end position="210"/>
    </location>
</feature>
<dbReference type="PANTHER" id="PTHR35864:SF1">
    <property type="entry name" value="ZINC METALLOPROTEASE YWHC-RELATED"/>
    <property type="match status" value="1"/>
</dbReference>
<keyword evidence="4" id="KW-1003">Cell membrane</keyword>
<evidence type="ECO:0000256" key="10">
    <source>
        <dbReference type="ARBA" id="ARBA00022989"/>
    </source>
</evidence>
<keyword evidence="7" id="KW-0479">Metal-binding</keyword>
<name>A0A2H0BSZ0_9BACT</name>
<dbReference type="GO" id="GO:0046872">
    <property type="term" value="F:metal ion binding"/>
    <property type="evidence" value="ECO:0007669"/>
    <property type="project" value="UniProtKB-KW"/>
</dbReference>
<dbReference type="Pfam" id="PF02163">
    <property type="entry name" value="Peptidase_M50"/>
    <property type="match status" value="1"/>
</dbReference>